<dbReference type="InterPro" id="IPR011032">
    <property type="entry name" value="GroES-like_sf"/>
</dbReference>
<dbReference type="InterPro" id="IPR036291">
    <property type="entry name" value="NAD(P)-bd_dom_sf"/>
</dbReference>
<dbReference type="PANTHER" id="PTHR44154:SF1">
    <property type="entry name" value="QUINONE OXIDOREDUCTASE"/>
    <property type="match status" value="1"/>
</dbReference>
<keyword evidence="3" id="KW-0963">Cytoplasm</keyword>
<evidence type="ECO:0000256" key="6">
    <source>
        <dbReference type="RuleBase" id="RU364000"/>
    </source>
</evidence>
<dbReference type="CDD" id="cd08252">
    <property type="entry name" value="AL_MDR"/>
    <property type="match status" value="1"/>
</dbReference>
<comment type="similarity">
    <text evidence="6">Belongs to the zinc-containing alcohol dehydrogenase family. Quinone oxidoreductase subfamily.</text>
</comment>
<comment type="subunit">
    <text evidence="2">Homotetramer.</text>
</comment>
<keyword evidence="6" id="KW-0479">Metal-binding</keyword>
<comment type="caution">
    <text evidence="8">The sequence shown here is derived from an EMBL/GenBank/DDBJ whole genome shotgun (WGS) entry which is preliminary data.</text>
</comment>
<sequence length="338" mass="36810">MKAVGYQQSLPISDSQSLQDISLPVPEASGRDLLVEVRAISVNPVDTKIRAKVTPVEGQWKVLGWDAVGVVKEIGPEVTEFSVGERVWYAGDISRPGSNAQYQLVDERIVGRAPHSLTDAEAAALPLTAITAWEMLFDRLQVEVGKGANSKSILVIGAAGGVGSILVQLARRLTNLTVIGTASRQETKAWLKNLGAHHVINHHNPLSEELAGAGLSEVDYVVSLTNTEDHQAEIVKSIKPQGKFALIDDPASLDVIKLKQKSISLHWEFMFTRSLFETEDIRAQHDLLSELTELIDDGLIKSTLGQHFGKINAENLRKAHALIESQAARGKIVLEGFE</sequence>
<proteinExistence type="inferred from homology"/>
<keyword evidence="9" id="KW-1185">Reference proteome</keyword>
<dbReference type="SUPFAM" id="SSF51735">
    <property type="entry name" value="NAD(P)-binding Rossmann-fold domains"/>
    <property type="match status" value="1"/>
</dbReference>
<evidence type="ECO:0000256" key="4">
    <source>
        <dbReference type="ARBA" id="ARBA00022857"/>
    </source>
</evidence>
<dbReference type="InterPro" id="IPR014182">
    <property type="entry name" value="ADH_Zn_typ-1"/>
</dbReference>
<dbReference type="EMBL" id="JBGMEK010000008">
    <property type="protein sequence ID" value="MFA0810368.1"/>
    <property type="molecule type" value="Genomic_DNA"/>
</dbReference>
<keyword evidence="4" id="KW-0521">NADP</keyword>
<dbReference type="InterPro" id="IPR051603">
    <property type="entry name" value="Zinc-ADH_QOR/CCCR"/>
</dbReference>
<dbReference type="InterPro" id="IPR002364">
    <property type="entry name" value="Quin_OxRdtase/zeta-crystal_CS"/>
</dbReference>
<dbReference type="Gene3D" id="3.90.180.10">
    <property type="entry name" value="Medium-chain alcohol dehydrogenases, catalytic domain"/>
    <property type="match status" value="1"/>
</dbReference>
<dbReference type="Gene3D" id="3.40.50.720">
    <property type="entry name" value="NAD(P)-binding Rossmann-like Domain"/>
    <property type="match status" value="1"/>
</dbReference>
<protein>
    <recommendedName>
        <fullName evidence="6">Zinc-type alcohol dehydrogenase-like protein</fullName>
    </recommendedName>
</protein>
<evidence type="ECO:0000313" key="8">
    <source>
        <dbReference type="EMBL" id="MFA0810368.1"/>
    </source>
</evidence>
<dbReference type="NCBIfam" id="TIGR02817">
    <property type="entry name" value="adh_fam_1"/>
    <property type="match status" value="1"/>
</dbReference>
<dbReference type="SUPFAM" id="SSF50129">
    <property type="entry name" value="GroES-like"/>
    <property type="match status" value="1"/>
</dbReference>
<evidence type="ECO:0000256" key="1">
    <source>
        <dbReference type="ARBA" id="ARBA00004496"/>
    </source>
</evidence>
<dbReference type="PROSITE" id="PS01162">
    <property type="entry name" value="QOR_ZETA_CRYSTAL"/>
    <property type="match status" value="1"/>
</dbReference>
<reference evidence="8 9" key="1">
    <citation type="submission" date="2024-08" db="EMBL/GenBank/DDBJ databases">
        <authorList>
            <person name="Ishaq N."/>
        </authorList>
    </citation>
    <scope>NUCLEOTIDE SEQUENCE [LARGE SCALE GENOMIC DNA]</scope>
    <source>
        <strain evidence="8 9">DSM 18651</strain>
    </source>
</reference>
<comment type="subcellular location">
    <subcellularLocation>
        <location evidence="1">Cytoplasm</location>
    </subcellularLocation>
</comment>
<dbReference type="PANTHER" id="PTHR44154">
    <property type="entry name" value="QUINONE OXIDOREDUCTASE"/>
    <property type="match status" value="1"/>
</dbReference>
<dbReference type="Pfam" id="PF08240">
    <property type="entry name" value="ADH_N"/>
    <property type="match status" value="1"/>
</dbReference>
<evidence type="ECO:0000259" key="7">
    <source>
        <dbReference type="SMART" id="SM00829"/>
    </source>
</evidence>
<keyword evidence="6" id="KW-0560">Oxidoreductase</keyword>
<dbReference type="SMART" id="SM00829">
    <property type="entry name" value="PKS_ER"/>
    <property type="match status" value="1"/>
</dbReference>
<evidence type="ECO:0000313" key="9">
    <source>
        <dbReference type="Proteomes" id="UP001569428"/>
    </source>
</evidence>
<keyword evidence="6" id="KW-0862">Zinc</keyword>
<name>A0ABV4NW66_9GAMM</name>
<feature type="domain" description="Enoyl reductase (ER)" evidence="7">
    <location>
        <begin position="16"/>
        <end position="334"/>
    </location>
</feature>
<dbReference type="InterPro" id="IPR020843">
    <property type="entry name" value="ER"/>
</dbReference>
<accession>A0ABV4NW66</accession>
<evidence type="ECO:0000256" key="5">
    <source>
        <dbReference type="ARBA" id="ARBA00022884"/>
    </source>
</evidence>
<keyword evidence="5" id="KW-0694">RNA-binding</keyword>
<dbReference type="InterPro" id="IPR013154">
    <property type="entry name" value="ADH-like_N"/>
</dbReference>
<dbReference type="Proteomes" id="UP001569428">
    <property type="component" value="Unassembled WGS sequence"/>
</dbReference>
<evidence type="ECO:0000256" key="2">
    <source>
        <dbReference type="ARBA" id="ARBA00011881"/>
    </source>
</evidence>
<gene>
    <name evidence="8" type="ORF">ACCI49_05490</name>
</gene>
<dbReference type="Pfam" id="PF13602">
    <property type="entry name" value="ADH_zinc_N_2"/>
    <property type="match status" value="1"/>
</dbReference>
<organism evidence="8 9">
    <name type="scientific">Microbulbifer epialgicus</name>
    <dbReference type="NCBI Taxonomy" id="393907"/>
    <lineage>
        <taxon>Bacteria</taxon>
        <taxon>Pseudomonadati</taxon>
        <taxon>Pseudomonadota</taxon>
        <taxon>Gammaproteobacteria</taxon>
        <taxon>Cellvibrionales</taxon>
        <taxon>Microbulbiferaceae</taxon>
        <taxon>Microbulbifer</taxon>
    </lineage>
</organism>
<evidence type="ECO:0000256" key="3">
    <source>
        <dbReference type="ARBA" id="ARBA00022490"/>
    </source>
</evidence>